<comment type="caution">
    <text evidence="1">The sequence shown here is derived from an EMBL/GenBank/DDBJ whole genome shotgun (WGS) entry which is preliminary data.</text>
</comment>
<name>A0ABS3SIZ9_9CELL</name>
<accession>A0ABS3SIZ9</accession>
<dbReference type="EMBL" id="JAGFBM010000006">
    <property type="protein sequence ID" value="MBO3085294.1"/>
    <property type="molecule type" value="Genomic_DNA"/>
</dbReference>
<dbReference type="Proteomes" id="UP000678317">
    <property type="component" value="Unassembled WGS sequence"/>
</dbReference>
<gene>
    <name evidence="1" type="ORF">J4035_11655</name>
</gene>
<keyword evidence="2" id="KW-1185">Reference proteome</keyword>
<reference evidence="1 2" key="1">
    <citation type="submission" date="2021-03" db="EMBL/GenBank/DDBJ databases">
        <title>novel species in genus Cellulomonas.</title>
        <authorList>
            <person name="Zhang G."/>
        </authorList>
    </citation>
    <scope>NUCLEOTIDE SEQUENCE [LARGE SCALE GENOMIC DNA]</scope>
    <source>
        <strain evidence="2">zg-ZUI188</strain>
    </source>
</reference>
<evidence type="ECO:0000313" key="2">
    <source>
        <dbReference type="Proteomes" id="UP000678317"/>
    </source>
</evidence>
<dbReference type="InterPro" id="IPR032349">
    <property type="entry name" value="DUF4865"/>
</dbReference>
<organism evidence="1 2">
    <name type="scientific">Cellulomonas fengjieae</name>
    <dbReference type="NCBI Taxonomy" id="2819978"/>
    <lineage>
        <taxon>Bacteria</taxon>
        <taxon>Bacillati</taxon>
        <taxon>Actinomycetota</taxon>
        <taxon>Actinomycetes</taxon>
        <taxon>Micrococcales</taxon>
        <taxon>Cellulomonadaceae</taxon>
        <taxon>Cellulomonas</taxon>
    </lineage>
</organism>
<sequence>MYAMQYFVGLPSDYAMSTIRDRVRRTSHLMDGFAGLELKAYAVREKARGASRNEYAPFYVWRDVDGMRSFCWGETGYSAIVRDFGRQPIQDWTVAGVTQGPHGYADTTSLLLRTVDLPEGIAPSQCLEAVTEPFLGGTDPDTVARVAAVDVGTWRVLLAELSTRPADEGAPDHTGYEVLHVAAGP</sequence>
<dbReference type="Pfam" id="PF16157">
    <property type="entry name" value="DUF4865"/>
    <property type="match status" value="1"/>
</dbReference>
<evidence type="ECO:0000313" key="1">
    <source>
        <dbReference type="EMBL" id="MBO3085294.1"/>
    </source>
</evidence>
<protein>
    <submittedName>
        <fullName evidence="1">DUF4865 family protein</fullName>
    </submittedName>
</protein>
<proteinExistence type="predicted"/>